<name>R6TWQ9_9BACT</name>
<dbReference type="Proteomes" id="UP000017938">
    <property type="component" value="Unassembled WGS sequence"/>
</dbReference>
<dbReference type="STRING" id="1263015.BN580_02172"/>
<evidence type="ECO:0000313" key="2">
    <source>
        <dbReference type="Proteomes" id="UP000017938"/>
    </source>
</evidence>
<proteinExistence type="predicted"/>
<dbReference type="EMBL" id="CBFW010000384">
    <property type="protein sequence ID" value="CDC76610.1"/>
    <property type="molecule type" value="Genomic_DNA"/>
</dbReference>
<accession>R6TWQ9</accession>
<organism evidence="1 2">
    <name type="scientific">Candidatus Colimorpha enterica</name>
    <dbReference type="NCBI Taxonomy" id="3083063"/>
    <lineage>
        <taxon>Bacteria</taxon>
        <taxon>Pseudomonadati</taxon>
        <taxon>Bacteroidota</taxon>
        <taxon>Bacteroidia</taxon>
        <taxon>Bacteroidales</taxon>
        <taxon>Candidatus Colimorpha</taxon>
    </lineage>
</organism>
<comment type="caution">
    <text evidence="1">The sequence shown here is derived from an EMBL/GenBank/DDBJ whole genome shotgun (WGS) entry which is preliminary data.</text>
</comment>
<gene>
    <name evidence="1" type="ORF">BN580_02172</name>
</gene>
<evidence type="ECO:0000313" key="1">
    <source>
        <dbReference type="EMBL" id="CDC76610.1"/>
    </source>
</evidence>
<sequence length="106" mass="12288">MRTEPLSGYERLKVLHDVFNMDTNEPFRFSFDMVRTEPLSGYERLKVLHDVFNMDTNEPFRFSFDMVARTGLSTKDFIAPTSFDFRLLPSISAKASASRWARPSAQ</sequence>
<protein>
    <submittedName>
        <fullName evidence="1">Putative TraE protein</fullName>
    </submittedName>
</protein>
<reference evidence="1" key="1">
    <citation type="submission" date="2012-11" db="EMBL/GenBank/DDBJ databases">
        <title>Dependencies among metagenomic species, viruses, plasmids and units of genetic variation.</title>
        <authorList>
            <person name="Nielsen H.B."/>
            <person name="Almeida M."/>
            <person name="Juncker A.S."/>
            <person name="Rasmussen S."/>
            <person name="Li J."/>
            <person name="Sunagawa S."/>
            <person name="Plichta D."/>
            <person name="Gautier L."/>
            <person name="Le Chatelier E."/>
            <person name="Peletier E."/>
            <person name="Bonde I."/>
            <person name="Nielsen T."/>
            <person name="Manichanh C."/>
            <person name="Arumugam M."/>
            <person name="Batto J."/>
            <person name="Santos M.B.Q.D."/>
            <person name="Blom N."/>
            <person name="Borruel N."/>
            <person name="Burgdorf K.S."/>
            <person name="Boumezbeur F."/>
            <person name="Casellas F."/>
            <person name="Dore J."/>
            <person name="Guarner F."/>
            <person name="Hansen T."/>
            <person name="Hildebrand F."/>
            <person name="Kaas R.S."/>
            <person name="Kennedy S."/>
            <person name="Kristiansen K."/>
            <person name="Kultima J.R."/>
            <person name="Leonard P."/>
            <person name="Levenez F."/>
            <person name="Lund O."/>
            <person name="Moumen B."/>
            <person name="Le Paslier D."/>
            <person name="Pons N."/>
            <person name="Pedersen O."/>
            <person name="Prifti E."/>
            <person name="Qin J."/>
            <person name="Raes J."/>
            <person name="Tap J."/>
            <person name="Tims S."/>
            <person name="Ussery D.W."/>
            <person name="Yamada T."/>
            <person name="MetaHit consortium"/>
            <person name="Renault P."/>
            <person name="Sicheritz-Ponten T."/>
            <person name="Bork P."/>
            <person name="Wang J."/>
            <person name="Brunak S."/>
            <person name="Ehrlich S.D."/>
        </authorList>
    </citation>
    <scope>NUCLEOTIDE SEQUENCE [LARGE SCALE GENOMIC DNA]</scope>
</reference>
<dbReference type="AlphaFoldDB" id="R6TWQ9"/>